<evidence type="ECO:0000256" key="1">
    <source>
        <dbReference type="ARBA" id="ARBA00004442"/>
    </source>
</evidence>
<dbReference type="STRING" id="1055723.SAMN05216293_4054"/>
<keyword evidence="3" id="KW-0998">Cell outer membrane</keyword>
<feature type="region of interest" description="Disordered" evidence="5">
    <location>
        <begin position="550"/>
        <end position="569"/>
    </location>
</feature>
<protein>
    <submittedName>
        <fullName evidence="8">OmpA family protein</fullName>
    </submittedName>
</protein>
<dbReference type="EMBL" id="FRAT01000014">
    <property type="protein sequence ID" value="SHL68124.1"/>
    <property type="molecule type" value="Genomic_DNA"/>
</dbReference>
<dbReference type="CDD" id="cd07185">
    <property type="entry name" value="OmpA_C-like"/>
    <property type="match status" value="1"/>
</dbReference>
<keyword evidence="2 4" id="KW-0472">Membrane</keyword>
<dbReference type="InterPro" id="IPR036737">
    <property type="entry name" value="OmpA-like_sf"/>
</dbReference>
<evidence type="ECO:0000313" key="10">
    <source>
        <dbReference type="Proteomes" id="UP000198940"/>
    </source>
</evidence>
<dbReference type="PROSITE" id="PS51257">
    <property type="entry name" value="PROKAR_LIPOPROTEIN"/>
    <property type="match status" value="1"/>
</dbReference>
<dbReference type="Proteomes" id="UP000198940">
    <property type="component" value="Unassembled WGS sequence"/>
</dbReference>
<dbReference type="InterPro" id="IPR006664">
    <property type="entry name" value="OMP_bac"/>
</dbReference>
<dbReference type="AlphaFoldDB" id="A0A1M7CLH8"/>
<dbReference type="SUPFAM" id="SSF103088">
    <property type="entry name" value="OmpA-like"/>
    <property type="match status" value="1"/>
</dbReference>
<evidence type="ECO:0000256" key="2">
    <source>
        <dbReference type="ARBA" id="ARBA00023136"/>
    </source>
</evidence>
<dbReference type="EMBL" id="FOKU01000016">
    <property type="protein sequence ID" value="SFC63803.1"/>
    <property type="molecule type" value="Genomic_DNA"/>
</dbReference>
<dbReference type="InterPro" id="IPR050330">
    <property type="entry name" value="Bact_OuterMem_StrucFunc"/>
</dbReference>
<evidence type="ECO:0000313" key="8">
    <source>
        <dbReference type="EMBL" id="SHL68124.1"/>
    </source>
</evidence>
<dbReference type="Pfam" id="PF00691">
    <property type="entry name" value="OmpA"/>
    <property type="match status" value="1"/>
</dbReference>
<dbReference type="Proteomes" id="UP000184031">
    <property type="component" value="Unassembled WGS sequence"/>
</dbReference>
<evidence type="ECO:0000256" key="3">
    <source>
        <dbReference type="ARBA" id="ARBA00023237"/>
    </source>
</evidence>
<evidence type="ECO:0000256" key="4">
    <source>
        <dbReference type="PROSITE-ProRule" id="PRU00473"/>
    </source>
</evidence>
<evidence type="ECO:0000313" key="9">
    <source>
        <dbReference type="Proteomes" id="UP000184031"/>
    </source>
</evidence>
<name>A0A1M7CLH8_9FLAO</name>
<organism evidence="8 9">
    <name type="scientific">Flagellimonas taeanensis</name>
    <dbReference type="NCBI Taxonomy" id="1005926"/>
    <lineage>
        <taxon>Bacteria</taxon>
        <taxon>Pseudomonadati</taxon>
        <taxon>Bacteroidota</taxon>
        <taxon>Flavobacteriia</taxon>
        <taxon>Flavobacteriales</taxon>
        <taxon>Flavobacteriaceae</taxon>
        <taxon>Flagellimonas</taxon>
    </lineage>
</organism>
<dbReference type="InterPro" id="IPR006665">
    <property type="entry name" value="OmpA-like"/>
</dbReference>
<sequence length="579" mass="63131">MKQSIYIAVVLLTLIFSCKHKEEDKTGADLETTVDGTDAQDDDEGASKLDELFGVDVDELSKRVPAGASKDPASIFTLMMGGEVSVDKSSLSKSDMDALEAMLDTYPDLGQAIVISDTKITTDVSKFTLILSQTEGADLKAINDVIQKLVSPLNSKNGKANNPYAGSFFEEDLKEQSSGSILNRVAGKEMYQELKALEPEEARQKLADHYGIEPKEVDLLQSIGKQPAILNEKQARKLANPVYGKEVEAALADTKTSANFKALVHKSKEKQRKNAERFIKESSSARAAFFKLNPSWYSEQSGEMGNTYRDTRDQLIYLPLGERSFADEVVMFEAGRGGLYPEGALHEPDLLEDTGQANPQMCNIGLKGVLTLQFTDNAITDVNGPDLYVFESGAIEPTILELSKDGSNWLEVGKIEGGTAMVDIHDFVEPGETFTYVRLTDLETPSGVPGADVDAVAAIGGALRLNLDSSVLFEFGKYDLRPEAESLLKELLPQIAEIGKGTIVVEGHTDNVGSAQANSRLSEQRANSVGTLLKTLMKGTATQFKWEIRGHGDSQPIAPNDSDENRQKNRRVELLILPN</sequence>
<dbReference type="Gene3D" id="3.30.1330.60">
    <property type="entry name" value="OmpA-like domain"/>
    <property type="match status" value="1"/>
</dbReference>
<comment type="caution">
    <text evidence="8">The sequence shown here is derived from an EMBL/GenBank/DDBJ whole genome shotgun (WGS) entry which is preliminary data.</text>
</comment>
<dbReference type="RefSeq" id="WP_072882964.1">
    <property type="nucleotide sequence ID" value="NZ_FOKU01000016.1"/>
</dbReference>
<evidence type="ECO:0000313" key="7">
    <source>
        <dbReference type="EMBL" id="SFC63803.1"/>
    </source>
</evidence>
<feature type="domain" description="OmpA-like" evidence="6">
    <location>
        <begin position="460"/>
        <end position="579"/>
    </location>
</feature>
<accession>A0A1M7CLH8</accession>
<proteinExistence type="predicted"/>
<reference evidence="8 9" key="1">
    <citation type="submission" date="2016-11" db="EMBL/GenBank/DDBJ databases">
        <authorList>
            <person name="Varghese N."/>
            <person name="Submissions S."/>
        </authorList>
    </citation>
    <scope>NUCLEOTIDE SEQUENCE [LARGE SCALE GENOMIC DNA]</scope>
    <source>
        <strain evidence="8 9">CGMCC 1.12174</strain>
        <strain evidence="7 10">DSM 26351</strain>
    </source>
</reference>
<dbReference type="PANTHER" id="PTHR30329">
    <property type="entry name" value="STATOR ELEMENT OF FLAGELLAR MOTOR COMPLEX"/>
    <property type="match status" value="1"/>
</dbReference>
<dbReference type="PANTHER" id="PTHR30329:SF21">
    <property type="entry name" value="LIPOPROTEIN YIAD-RELATED"/>
    <property type="match status" value="1"/>
</dbReference>
<dbReference type="GO" id="GO:0009279">
    <property type="term" value="C:cell outer membrane"/>
    <property type="evidence" value="ECO:0007669"/>
    <property type="project" value="UniProtKB-SubCell"/>
</dbReference>
<evidence type="ECO:0000256" key="5">
    <source>
        <dbReference type="SAM" id="MobiDB-lite"/>
    </source>
</evidence>
<dbReference type="PRINTS" id="PR01021">
    <property type="entry name" value="OMPADOMAIN"/>
</dbReference>
<comment type="subcellular location">
    <subcellularLocation>
        <location evidence="1">Cell outer membrane</location>
    </subcellularLocation>
</comment>
<evidence type="ECO:0000259" key="6">
    <source>
        <dbReference type="PROSITE" id="PS51123"/>
    </source>
</evidence>
<gene>
    <name evidence="7" type="ORF">SAMN04487891_11618</name>
    <name evidence="8" type="ORF">SAMN05216293_4054</name>
</gene>
<dbReference type="PROSITE" id="PS51123">
    <property type="entry name" value="OMPA_2"/>
    <property type="match status" value="1"/>
</dbReference>
<keyword evidence="10" id="KW-1185">Reference proteome</keyword>